<protein>
    <recommendedName>
        <fullName evidence="5">3'-5' exonuclease domain-containing protein</fullName>
    </recommendedName>
</protein>
<dbReference type="InterPro" id="IPR012337">
    <property type="entry name" value="RNaseH-like_sf"/>
</dbReference>
<keyword evidence="4" id="KW-1133">Transmembrane helix</keyword>
<gene>
    <name evidence="6" type="ORF">QYM36_005588</name>
</gene>
<keyword evidence="1" id="KW-0540">Nuclease</keyword>
<dbReference type="PANTHER" id="PTHR13620:SF104">
    <property type="entry name" value="EXONUCLEASE 3'-5' DOMAIN-CONTAINING PROTEIN 2"/>
    <property type="match status" value="1"/>
</dbReference>
<name>A0AA88HWC8_ARTSF</name>
<organism evidence="6 7">
    <name type="scientific">Artemia franciscana</name>
    <name type="common">Brine shrimp</name>
    <name type="synonym">Artemia sanfranciscana</name>
    <dbReference type="NCBI Taxonomy" id="6661"/>
    <lineage>
        <taxon>Eukaryota</taxon>
        <taxon>Metazoa</taxon>
        <taxon>Ecdysozoa</taxon>
        <taxon>Arthropoda</taxon>
        <taxon>Crustacea</taxon>
        <taxon>Branchiopoda</taxon>
        <taxon>Anostraca</taxon>
        <taxon>Artemiidae</taxon>
        <taxon>Artemia</taxon>
    </lineage>
</organism>
<dbReference type="InterPro" id="IPR002562">
    <property type="entry name" value="3'-5'_exonuclease_dom"/>
</dbReference>
<proteinExistence type="predicted"/>
<sequence length="278" mass="31427">MYFFIEAFGIAIPTVVTSAVLMIGAATVASFVHLQYRCGQFFRIHRKKCEQLIHSKGLKVFLIESSDDWAKIPPSFFMSVEKSKIIGLDCEWVSRDTKEPVALMQISSDSGECLLVRLCKVRKILPKIQEILENEKKVKLGVGILSDALRLSRNFGVSVRGCLDLRYLCLSRQDKKKGKQGKGLAGLSAEFLGITLEKDLQIICSDWEAPRLTKRQIDYASLDAFVSVPIFCELVNDLYHISIKKRFLPVTSSESWAITRKIVKPYLDKHLKAGTYTM</sequence>
<evidence type="ECO:0000256" key="4">
    <source>
        <dbReference type="SAM" id="Phobius"/>
    </source>
</evidence>
<dbReference type="Gene3D" id="3.30.420.10">
    <property type="entry name" value="Ribonuclease H-like superfamily/Ribonuclease H"/>
    <property type="match status" value="1"/>
</dbReference>
<dbReference type="SUPFAM" id="SSF53098">
    <property type="entry name" value="Ribonuclease H-like"/>
    <property type="match status" value="1"/>
</dbReference>
<dbReference type="CDD" id="cd06141">
    <property type="entry name" value="WRN_exo"/>
    <property type="match status" value="1"/>
</dbReference>
<dbReference type="SMART" id="SM00474">
    <property type="entry name" value="35EXOc"/>
    <property type="match status" value="1"/>
</dbReference>
<keyword evidence="7" id="KW-1185">Reference proteome</keyword>
<evidence type="ECO:0000256" key="2">
    <source>
        <dbReference type="ARBA" id="ARBA00022801"/>
    </source>
</evidence>
<evidence type="ECO:0000256" key="1">
    <source>
        <dbReference type="ARBA" id="ARBA00022722"/>
    </source>
</evidence>
<feature type="domain" description="3'-5' exonuclease" evidence="5">
    <location>
        <begin position="67"/>
        <end position="239"/>
    </location>
</feature>
<evidence type="ECO:0000313" key="6">
    <source>
        <dbReference type="EMBL" id="KAK2718328.1"/>
    </source>
</evidence>
<keyword evidence="4" id="KW-0812">Transmembrane</keyword>
<dbReference type="GO" id="GO:0005737">
    <property type="term" value="C:cytoplasm"/>
    <property type="evidence" value="ECO:0007669"/>
    <property type="project" value="TreeGrafter"/>
</dbReference>
<dbReference type="InterPro" id="IPR036397">
    <property type="entry name" value="RNaseH_sf"/>
</dbReference>
<evidence type="ECO:0000256" key="3">
    <source>
        <dbReference type="ARBA" id="ARBA00022839"/>
    </source>
</evidence>
<dbReference type="PANTHER" id="PTHR13620">
    <property type="entry name" value="3-5 EXONUCLEASE"/>
    <property type="match status" value="1"/>
</dbReference>
<dbReference type="GO" id="GO:0006139">
    <property type="term" value="P:nucleobase-containing compound metabolic process"/>
    <property type="evidence" value="ECO:0007669"/>
    <property type="project" value="InterPro"/>
</dbReference>
<dbReference type="Proteomes" id="UP001187531">
    <property type="component" value="Unassembled WGS sequence"/>
</dbReference>
<dbReference type="InterPro" id="IPR051132">
    <property type="entry name" value="3-5_Exonuclease_domain"/>
</dbReference>
<dbReference type="GO" id="GO:0008408">
    <property type="term" value="F:3'-5' exonuclease activity"/>
    <property type="evidence" value="ECO:0007669"/>
    <property type="project" value="InterPro"/>
</dbReference>
<dbReference type="EMBL" id="JAVRJZ010000009">
    <property type="protein sequence ID" value="KAK2718328.1"/>
    <property type="molecule type" value="Genomic_DNA"/>
</dbReference>
<evidence type="ECO:0000313" key="7">
    <source>
        <dbReference type="Proteomes" id="UP001187531"/>
    </source>
</evidence>
<dbReference type="GO" id="GO:0005634">
    <property type="term" value="C:nucleus"/>
    <property type="evidence" value="ECO:0007669"/>
    <property type="project" value="TreeGrafter"/>
</dbReference>
<keyword evidence="3" id="KW-0269">Exonuclease</keyword>
<keyword evidence="2" id="KW-0378">Hydrolase</keyword>
<dbReference type="AlphaFoldDB" id="A0AA88HWC8"/>
<reference evidence="6" key="1">
    <citation type="submission" date="2023-07" db="EMBL/GenBank/DDBJ databases">
        <title>Chromosome-level genome assembly of Artemia franciscana.</title>
        <authorList>
            <person name="Jo E."/>
        </authorList>
    </citation>
    <scope>NUCLEOTIDE SEQUENCE</scope>
    <source>
        <tissue evidence="6">Whole body</tissue>
    </source>
</reference>
<accession>A0AA88HWC8</accession>
<keyword evidence="4" id="KW-0472">Membrane</keyword>
<dbReference type="GO" id="GO:0003676">
    <property type="term" value="F:nucleic acid binding"/>
    <property type="evidence" value="ECO:0007669"/>
    <property type="project" value="InterPro"/>
</dbReference>
<comment type="caution">
    <text evidence="6">The sequence shown here is derived from an EMBL/GenBank/DDBJ whole genome shotgun (WGS) entry which is preliminary data.</text>
</comment>
<feature type="transmembrane region" description="Helical" evidence="4">
    <location>
        <begin position="12"/>
        <end position="36"/>
    </location>
</feature>
<evidence type="ECO:0000259" key="5">
    <source>
        <dbReference type="SMART" id="SM00474"/>
    </source>
</evidence>
<dbReference type="Pfam" id="PF01612">
    <property type="entry name" value="DNA_pol_A_exo1"/>
    <property type="match status" value="1"/>
</dbReference>